<comment type="caution">
    <text evidence="4">The sequence shown here is derived from an EMBL/GenBank/DDBJ whole genome shotgun (WGS) entry which is preliminary data.</text>
</comment>
<dbReference type="PANTHER" id="PTHR13473">
    <property type="entry name" value="MITOCHONDRIAL RIBOSOMAL PROTEIN L48"/>
    <property type="match status" value="1"/>
</dbReference>
<name>A0A443SR73_9ACAR</name>
<dbReference type="PANTHER" id="PTHR13473:SF0">
    <property type="entry name" value="LARGE RIBOSOMAL SUBUNIT PROTEIN ML48"/>
    <property type="match status" value="1"/>
</dbReference>
<dbReference type="Proteomes" id="UP000288716">
    <property type="component" value="Unassembled WGS sequence"/>
</dbReference>
<dbReference type="OrthoDB" id="5984298at2759"/>
<dbReference type="SUPFAM" id="SSF54999">
    <property type="entry name" value="Ribosomal protein S10"/>
    <property type="match status" value="1"/>
</dbReference>
<dbReference type="Gene3D" id="3.30.70.600">
    <property type="entry name" value="Ribosomal protein S10 domain"/>
    <property type="match status" value="1"/>
</dbReference>
<dbReference type="InterPro" id="IPR036838">
    <property type="entry name" value="Ribosomal_uS10_dom_sf"/>
</dbReference>
<accession>A0A443SR73</accession>
<protein>
    <recommendedName>
        <fullName evidence="3">Small ribosomal subunit protein uS10 domain-containing protein</fullName>
    </recommendedName>
</protein>
<dbReference type="VEuPathDB" id="VectorBase:LDEU002012"/>
<dbReference type="AlphaFoldDB" id="A0A443SR73"/>
<evidence type="ECO:0000256" key="1">
    <source>
        <dbReference type="ARBA" id="ARBA00022980"/>
    </source>
</evidence>
<evidence type="ECO:0000256" key="2">
    <source>
        <dbReference type="ARBA" id="ARBA00023274"/>
    </source>
</evidence>
<evidence type="ECO:0000313" key="5">
    <source>
        <dbReference type="Proteomes" id="UP000288716"/>
    </source>
</evidence>
<proteinExistence type="predicted"/>
<organism evidence="4 5">
    <name type="scientific">Leptotrombidium deliense</name>
    <dbReference type="NCBI Taxonomy" id="299467"/>
    <lineage>
        <taxon>Eukaryota</taxon>
        <taxon>Metazoa</taxon>
        <taxon>Ecdysozoa</taxon>
        <taxon>Arthropoda</taxon>
        <taxon>Chelicerata</taxon>
        <taxon>Arachnida</taxon>
        <taxon>Acari</taxon>
        <taxon>Acariformes</taxon>
        <taxon>Trombidiformes</taxon>
        <taxon>Prostigmata</taxon>
        <taxon>Anystina</taxon>
        <taxon>Parasitengona</taxon>
        <taxon>Trombiculoidea</taxon>
        <taxon>Trombiculidae</taxon>
        <taxon>Leptotrombidium</taxon>
    </lineage>
</organism>
<keyword evidence="5" id="KW-1185">Reference proteome</keyword>
<sequence>MFMSKVSSLFTNNTTNNSLNVVRYAKNLVRNPPNQSTEELKQRIDEPEYLDYLKPQIPFYEVLNVKVKGYDYVVLDEYSKYIKKACRHLGVSVTNSWPVPLRKYKIESLLKYSTAVDTVYHLTSYERVVQVKHVEAKLAPILIEMLQAAKPTGVTLSLMEHTPEDTESRYIPDMKLAEMENELEEWKNA</sequence>
<dbReference type="InterPro" id="IPR027487">
    <property type="entry name" value="Ribosomal_mL48"/>
</dbReference>
<dbReference type="InterPro" id="IPR027486">
    <property type="entry name" value="Ribosomal_uS10_dom"/>
</dbReference>
<keyword evidence="1" id="KW-0689">Ribosomal protein</keyword>
<feature type="domain" description="Small ribosomal subunit protein uS10" evidence="3">
    <location>
        <begin position="64"/>
        <end position="159"/>
    </location>
</feature>
<dbReference type="GO" id="GO:1990904">
    <property type="term" value="C:ribonucleoprotein complex"/>
    <property type="evidence" value="ECO:0007669"/>
    <property type="project" value="UniProtKB-KW"/>
</dbReference>
<dbReference type="Pfam" id="PF00338">
    <property type="entry name" value="Ribosomal_S10"/>
    <property type="match status" value="1"/>
</dbReference>
<evidence type="ECO:0000259" key="3">
    <source>
        <dbReference type="SMART" id="SM01403"/>
    </source>
</evidence>
<dbReference type="GO" id="GO:0005761">
    <property type="term" value="C:mitochondrial ribosome"/>
    <property type="evidence" value="ECO:0007669"/>
    <property type="project" value="InterPro"/>
</dbReference>
<keyword evidence="2" id="KW-0687">Ribonucleoprotein</keyword>
<dbReference type="EMBL" id="NCKV01000671">
    <property type="protein sequence ID" value="RWS30028.1"/>
    <property type="molecule type" value="Genomic_DNA"/>
</dbReference>
<dbReference type="SMART" id="SM01403">
    <property type="entry name" value="Ribosomal_S10"/>
    <property type="match status" value="1"/>
</dbReference>
<gene>
    <name evidence="4" type="ORF">B4U80_04491</name>
</gene>
<evidence type="ECO:0000313" key="4">
    <source>
        <dbReference type="EMBL" id="RWS30028.1"/>
    </source>
</evidence>
<reference evidence="4 5" key="1">
    <citation type="journal article" date="2018" name="Gigascience">
        <title>Genomes of trombidid mites reveal novel predicted allergens and laterally-transferred genes associated with secondary metabolism.</title>
        <authorList>
            <person name="Dong X."/>
            <person name="Chaisiri K."/>
            <person name="Xia D."/>
            <person name="Armstrong S.D."/>
            <person name="Fang Y."/>
            <person name="Donnelly M.J."/>
            <person name="Kadowaki T."/>
            <person name="McGarry J.W."/>
            <person name="Darby A.C."/>
            <person name="Makepeace B.L."/>
        </authorList>
    </citation>
    <scope>NUCLEOTIDE SEQUENCE [LARGE SCALE GENOMIC DNA]</scope>
    <source>
        <strain evidence="4">UoL-UT</strain>
    </source>
</reference>
<dbReference type="STRING" id="299467.A0A443SR73"/>